<dbReference type="Gene3D" id="1.20.1070.10">
    <property type="entry name" value="Rhodopsin 7-helix transmembrane proteins"/>
    <property type="match status" value="1"/>
</dbReference>
<keyword evidence="5 14" id="KW-0552">Olfaction</keyword>
<evidence type="ECO:0000256" key="3">
    <source>
        <dbReference type="ARBA" id="ARBA00022606"/>
    </source>
</evidence>
<protein>
    <recommendedName>
        <fullName evidence="14">Olfactory receptor</fullName>
    </recommendedName>
</protein>
<evidence type="ECO:0000256" key="14">
    <source>
        <dbReference type="RuleBase" id="RU363047"/>
    </source>
</evidence>
<keyword evidence="6 14" id="KW-1133">Transmembrane helix</keyword>
<proteinExistence type="inferred from homology"/>
<feature type="transmembrane region" description="Helical" evidence="14">
    <location>
        <begin position="180"/>
        <end position="207"/>
    </location>
</feature>
<keyword evidence="9" id="KW-1015">Disulfide bond</keyword>
<dbReference type="PRINTS" id="PR00237">
    <property type="entry name" value="GPCRRHODOPSN"/>
</dbReference>
<comment type="caution">
    <text evidence="16">The sequence shown here is derived from an EMBL/GenBank/DDBJ whole genome shotgun (WGS) entry which is preliminary data.</text>
</comment>
<evidence type="ECO:0000313" key="16">
    <source>
        <dbReference type="EMBL" id="CAI9566752.1"/>
    </source>
</evidence>
<evidence type="ECO:0000256" key="9">
    <source>
        <dbReference type="ARBA" id="ARBA00023157"/>
    </source>
</evidence>
<feature type="domain" description="G-protein coupled receptors family 1 profile" evidence="15">
    <location>
        <begin position="22"/>
        <end position="271"/>
    </location>
</feature>
<dbReference type="PANTHER" id="PTHR24242:SF253">
    <property type="entry name" value="OLFACTORY RECEPTOR-RELATED"/>
    <property type="match status" value="1"/>
</dbReference>
<keyword evidence="3 14" id="KW-0716">Sensory transduction</keyword>
<evidence type="ECO:0000256" key="13">
    <source>
        <dbReference type="RuleBase" id="RU000688"/>
    </source>
</evidence>
<dbReference type="SUPFAM" id="SSF81321">
    <property type="entry name" value="Family A G protein-coupled receptor-like"/>
    <property type="match status" value="1"/>
</dbReference>
<evidence type="ECO:0000256" key="1">
    <source>
        <dbReference type="ARBA" id="ARBA00004651"/>
    </source>
</evidence>
<feature type="transmembrane region" description="Helical" evidence="14">
    <location>
        <begin position="219"/>
        <end position="242"/>
    </location>
</feature>
<evidence type="ECO:0000256" key="5">
    <source>
        <dbReference type="ARBA" id="ARBA00022725"/>
    </source>
</evidence>
<evidence type="ECO:0000256" key="10">
    <source>
        <dbReference type="ARBA" id="ARBA00023170"/>
    </source>
</evidence>
<keyword evidence="2 14" id="KW-1003">Cell membrane</keyword>
<keyword evidence="11" id="KW-0325">Glycoprotein</keyword>
<evidence type="ECO:0000256" key="2">
    <source>
        <dbReference type="ARBA" id="ARBA00022475"/>
    </source>
</evidence>
<dbReference type="InterPro" id="IPR050939">
    <property type="entry name" value="Olfactory_GPCR1"/>
</dbReference>
<feature type="transmembrane region" description="Helical" evidence="14">
    <location>
        <begin position="254"/>
        <end position="273"/>
    </location>
</feature>
<dbReference type="InterPro" id="IPR000725">
    <property type="entry name" value="Olfact_rcpt"/>
</dbReference>
<keyword evidence="10 13" id="KW-0675">Receptor</keyword>
<keyword evidence="12 13" id="KW-0807">Transducer</keyword>
<comment type="subcellular location">
    <subcellularLocation>
        <location evidence="1 14">Cell membrane</location>
        <topology evidence="1 14">Multi-pass membrane protein</topology>
    </subcellularLocation>
</comment>
<feature type="transmembrane region" description="Helical" evidence="14">
    <location>
        <begin position="121"/>
        <end position="144"/>
    </location>
</feature>
<accession>A0ABN9D5E0</accession>
<dbReference type="PROSITE" id="PS50262">
    <property type="entry name" value="G_PROTEIN_RECEP_F1_2"/>
    <property type="match status" value="1"/>
</dbReference>
<dbReference type="PROSITE" id="PS00237">
    <property type="entry name" value="G_PROTEIN_RECEP_F1_1"/>
    <property type="match status" value="1"/>
</dbReference>
<dbReference type="Proteomes" id="UP001162483">
    <property type="component" value="Unassembled WGS sequence"/>
</dbReference>
<gene>
    <name evidence="16" type="ORF">SPARVUS_LOCUS6425232</name>
</gene>
<dbReference type="EMBL" id="CATNWA010014060">
    <property type="protein sequence ID" value="CAI9566752.1"/>
    <property type="molecule type" value="Genomic_DNA"/>
</dbReference>
<dbReference type="PRINTS" id="PR00245">
    <property type="entry name" value="OLFACTORYR"/>
</dbReference>
<dbReference type="InterPro" id="IPR000276">
    <property type="entry name" value="GPCR_Rhodpsn"/>
</dbReference>
<comment type="similarity">
    <text evidence="13">Belongs to the G-protein coupled receptor 1 family.</text>
</comment>
<feature type="transmembrane region" description="Helical" evidence="14">
    <location>
        <begin position="6"/>
        <end position="29"/>
    </location>
</feature>
<evidence type="ECO:0000256" key="4">
    <source>
        <dbReference type="ARBA" id="ARBA00022692"/>
    </source>
</evidence>
<dbReference type="PANTHER" id="PTHR24242">
    <property type="entry name" value="G-PROTEIN COUPLED RECEPTOR"/>
    <property type="match status" value="1"/>
</dbReference>
<evidence type="ECO:0000259" key="15">
    <source>
        <dbReference type="PROSITE" id="PS50262"/>
    </source>
</evidence>
<dbReference type="InterPro" id="IPR017452">
    <property type="entry name" value="GPCR_Rhodpsn_7TM"/>
</dbReference>
<evidence type="ECO:0000256" key="12">
    <source>
        <dbReference type="ARBA" id="ARBA00023224"/>
    </source>
</evidence>
<evidence type="ECO:0000313" key="17">
    <source>
        <dbReference type="Proteomes" id="UP001162483"/>
    </source>
</evidence>
<keyword evidence="17" id="KW-1185">Reference proteome</keyword>
<evidence type="ECO:0000256" key="8">
    <source>
        <dbReference type="ARBA" id="ARBA00023136"/>
    </source>
</evidence>
<keyword evidence="4 13" id="KW-0812">Transmembrane</keyword>
<name>A0ABN9D5E0_9NEOB</name>
<keyword evidence="8 14" id="KW-0472">Membrane</keyword>
<keyword evidence="7 13" id="KW-0297">G-protein coupled receptor</keyword>
<organism evidence="16 17">
    <name type="scientific">Staurois parvus</name>
    <dbReference type="NCBI Taxonomy" id="386267"/>
    <lineage>
        <taxon>Eukaryota</taxon>
        <taxon>Metazoa</taxon>
        <taxon>Chordata</taxon>
        <taxon>Craniata</taxon>
        <taxon>Vertebrata</taxon>
        <taxon>Euteleostomi</taxon>
        <taxon>Amphibia</taxon>
        <taxon>Batrachia</taxon>
        <taxon>Anura</taxon>
        <taxon>Neobatrachia</taxon>
        <taxon>Ranoidea</taxon>
        <taxon>Ranidae</taxon>
        <taxon>Staurois</taxon>
    </lineage>
</organism>
<dbReference type="Pfam" id="PF13853">
    <property type="entry name" value="7tm_4"/>
    <property type="match status" value="1"/>
</dbReference>
<evidence type="ECO:0000256" key="7">
    <source>
        <dbReference type="ARBA" id="ARBA00023040"/>
    </source>
</evidence>
<sequence length="287" mass="32501">MGRFNVLLFVFLLIIYCVTICGNSLIITLVSYSKNLHSPMYFFLTQLSVADILLTTDISPFMLNIVLHQGAFLSFHGCISQLYVFILSEGFECFLLTMMSYDRYLAICSPLYYSSIMNHALCMKLIVASWLLGCLVALILVHGITQLYFCRSSMIDHFFCDFYPVMDISCSDVSRCLIEATLMCILAIILPFVVIVISYVCIVLTIIRISSSSGRQKSFSTCSSHLTVVSIFYGTLIATYIIPKEGQMKIFSKTLSLLYTVLTPLLNPFIYSLRNEDIKKALRKIHL</sequence>
<reference evidence="16" key="1">
    <citation type="submission" date="2023-05" db="EMBL/GenBank/DDBJ databases">
        <authorList>
            <person name="Stuckert A."/>
        </authorList>
    </citation>
    <scope>NUCLEOTIDE SEQUENCE</scope>
</reference>
<evidence type="ECO:0000256" key="11">
    <source>
        <dbReference type="ARBA" id="ARBA00023180"/>
    </source>
</evidence>
<evidence type="ECO:0000256" key="6">
    <source>
        <dbReference type="ARBA" id="ARBA00022989"/>
    </source>
</evidence>